<accession>A0AAU8FQX4</accession>
<evidence type="ECO:0000313" key="4">
    <source>
        <dbReference type="EMBL" id="XCH26245.1"/>
    </source>
</evidence>
<gene>
    <name evidence="4" type="ORF">ABV298_07540</name>
</gene>
<dbReference type="InterPro" id="IPR043906">
    <property type="entry name" value="Gfo/Idh/MocA_OxRdtase_bact_C"/>
</dbReference>
<dbReference type="SUPFAM" id="SSF51735">
    <property type="entry name" value="NAD(P)-binding Rossmann-fold domains"/>
    <property type="match status" value="1"/>
</dbReference>
<dbReference type="InterPro" id="IPR000683">
    <property type="entry name" value="Gfo/Idh/MocA-like_OxRdtase_N"/>
</dbReference>
<dbReference type="AlphaFoldDB" id="A0AAU8FQX4"/>
<dbReference type="Pfam" id="PF01408">
    <property type="entry name" value="GFO_IDH_MocA"/>
    <property type="match status" value="1"/>
</dbReference>
<dbReference type="RefSeq" id="WP_353721539.1">
    <property type="nucleotide sequence ID" value="NZ_CP159289.1"/>
</dbReference>
<feature type="domain" description="Gfo/Idh/MocA-like oxidoreductase bacterial type C-terminal" evidence="3">
    <location>
        <begin position="210"/>
        <end position="415"/>
    </location>
</feature>
<dbReference type="InterPro" id="IPR050463">
    <property type="entry name" value="Gfo/Idh/MocA_oxidrdct_glycsds"/>
</dbReference>
<dbReference type="PANTHER" id="PTHR43818:SF5">
    <property type="entry name" value="OXIDOREDUCTASE FAMILY PROTEIN"/>
    <property type="match status" value="1"/>
</dbReference>
<name>A0AAU8FQX4_9BACT</name>
<dbReference type="EMBL" id="CP159289">
    <property type="protein sequence ID" value="XCH26245.1"/>
    <property type="molecule type" value="Genomic_DNA"/>
</dbReference>
<dbReference type="SUPFAM" id="SSF55347">
    <property type="entry name" value="Glyceraldehyde-3-phosphate dehydrogenase-like, C-terminal domain"/>
    <property type="match status" value="1"/>
</dbReference>
<dbReference type="Gene3D" id="3.40.50.720">
    <property type="entry name" value="NAD(P)-binding Rossmann-like Domain"/>
    <property type="match status" value="1"/>
</dbReference>
<evidence type="ECO:0000256" key="1">
    <source>
        <dbReference type="SAM" id="MobiDB-lite"/>
    </source>
</evidence>
<dbReference type="InterPro" id="IPR036291">
    <property type="entry name" value="NAD(P)-bd_dom_sf"/>
</dbReference>
<organism evidence="4">
    <name type="scientific">Dyadobacter sp. 676</name>
    <dbReference type="NCBI Taxonomy" id="3088362"/>
    <lineage>
        <taxon>Bacteria</taxon>
        <taxon>Pseudomonadati</taxon>
        <taxon>Bacteroidota</taxon>
        <taxon>Cytophagia</taxon>
        <taxon>Cytophagales</taxon>
        <taxon>Spirosomataceae</taxon>
        <taxon>Dyadobacter</taxon>
    </lineage>
</organism>
<proteinExistence type="predicted"/>
<feature type="region of interest" description="Disordered" evidence="1">
    <location>
        <begin position="409"/>
        <end position="430"/>
    </location>
</feature>
<evidence type="ECO:0000259" key="2">
    <source>
        <dbReference type="Pfam" id="PF01408"/>
    </source>
</evidence>
<dbReference type="GO" id="GO:0000166">
    <property type="term" value="F:nucleotide binding"/>
    <property type="evidence" value="ECO:0007669"/>
    <property type="project" value="InterPro"/>
</dbReference>
<dbReference type="Gene3D" id="3.30.360.10">
    <property type="entry name" value="Dihydrodipicolinate Reductase, domain 2"/>
    <property type="match status" value="1"/>
</dbReference>
<reference evidence="4" key="1">
    <citation type="submission" date="2024-06" db="EMBL/GenBank/DDBJ databases">
        <title>Sequencing and assembly of the genome of Dyadobacter sp. strain 676, a symbiont of Cyamopsis tetragonoloba.</title>
        <authorList>
            <person name="Guro P."/>
            <person name="Sazanova A."/>
            <person name="Kuznetsova I."/>
            <person name="Belimov A."/>
            <person name="Safronova V."/>
        </authorList>
    </citation>
    <scope>NUCLEOTIDE SEQUENCE</scope>
    <source>
        <strain evidence="4">676</strain>
    </source>
</reference>
<dbReference type="PANTHER" id="PTHR43818">
    <property type="entry name" value="BCDNA.GH03377"/>
    <property type="match status" value="1"/>
</dbReference>
<evidence type="ECO:0000259" key="3">
    <source>
        <dbReference type="Pfam" id="PF19051"/>
    </source>
</evidence>
<sequence length="472" mass="52206">MNTDRLNRRDFLRAGAVISSFMIVPRHVLGRGYRAPSDMVALGFIGCGRQSGGLRNRFLDTQETRIVAASDVYAVKQDTFVNAANKWYSEKLAQGSYNAATGIRDFREMLDRKDIDAVVIAAPDHWHAAMSVRAAESGKDIYCEKPLSLTVREGRAMVEATRKYNRVFQTGSMQRSAPEFTKAVQLVRSGAIGTIRKVYVNVGGPPKAWDLPAETKPEGLDWDLWMGPNKIERPYNNELAPAMDATFWPKWRDYAEFGGGGMTDWGAHMFDIAQWGLNMDSGGPVELIYSEAGKGLVYKYASGVEVVHRPVQGKQHCHFVGTDGEVFVARGELRTTPESLKEKVFNPGDAGVYVSTNHYKDFLNAIRARKAPICDVETGHRTASVCNIGNIAYGLQRSLKWDPVREKFEGDKKGEQTAGAGNAQGVESVTARKAERYTEAGEGANLRRFFISPNNPAEGTKLSTVFPNCVFL</sequence>
<feature type="domain" description="Gfo/Idh/MocA-like oxidoreductase N-terminal" evidence="2">
    <location>
        <begin position="42"/>
        <end position="171"/>
    </location>
</feature>
<dbReference type="Pfam" id="PF19051">
    <property type="entry name" value="GFO_IDH_MocA_C2"/>
    <property type="match status" value="1"/>
</dbReference>
<protein>
    <submittedName>
        <fullName evidence="4">Gfo/Idh/MocA family oxidoreductase</fullName>
    </submittedName>
</protein>